<dbReference type="InterPro" id="IPR015590">
    <property type="entry name" value="Aldehyde_DH_dom"/>
</dbReference>
<dbReference type="Gene3D" id="3.40.605.10">
    <property type="entry name" value="Aldehyde Dehydrogenase, Chain A, domain 1"/>
    <property type="match status" value="1"/>
</dbReference>
<accession>A0A6N7YRD7</accession>
<comment type="similarity">
    <text evidence="1">Belongs to the aldehyde dehydrogenase family.</text>
</comment>
<dbReference type="InterPro" id="IPR016163">
    <property type="entry name" value="Ald_DH_C"/>
</dbReference>
<organism evidence="4 5">
    <name type="scientific">Amycolatopsis pithecellobii</name>
    <dbReference type="NCBI Taxonomy" id="664692"/>
    <lineage>
        <taxon>Bacteria</taxon>
        <taxon>Bacillati</taxon>
        <taxon>Actinomycetota</taxon>
        <taxon>Actinomycetes</taxon>
        <taxon>Pseudonocardiales</taxon>
        <taxon>Pseudonocardiaceae</taxon>
        <taxon>Amycolatopsis</taxon>
    </lineage>
</organism>
<comment type="caution">
    <text evidence="4">The sequence shown here is derived from an EMBL/GenBank/DDBJ whole genome shotgun (WGS) entry which is preliminary data.</text>
</comment>
<dbReference type="Gene3D" id="3.40.309.10">
    <property type="entry name" value="Aldehyde Dehydrogenase, Chain A, domain 2"/>
    <property type="match status" value="1"/>
</dbReference>
<keyword evidence="5" id="KW-1185">Reference proteome</keyword>
<evidence type="ECO:0000256" key="2">
    <source>
        <dbReference type="ARBA" id="ARBA00023002"/>
    </source>
</evidence>
<dbReference type="AlphaFoldDB" id="A0A6N7YRD7"/>
<keyword evidence="2" id="KW-0560">Oxidoreductase</keyword>
<gene>
    <name evidence="4" type="ORF">GKO32_16665</name>
</gene>
<dbReference type="EMBL" id="WMBA01000023">
    <property type="protein sequence ID" value="MTD55597.1"/>
    <property type="molecule type" value="Genomic_DNA"/>
</dbReference>
<dbReference type="InterPro" id="IPR016162">
    <property type="entry name" value="Ald_DH_N"/>
</dbReference>
<dbReference type="InterPro" id="IPR016161">
    <property type="entry name" value="Ald_DH/histidinol_DH"/>
</dbReference>
<dbReference type="OrthoDB" id="6882680at2"/>
<evidence type="ECO:0000313" key="4">
    <source>
        <dbReference type="EMBL" id="MTD55597.1"/>
    </source>
</evidence>
<sequence length="507" mass="53759">MSADSLVAENRLDLPGGGFWNGHWQTDGHWTDVVNQEDGAVVGRVIAATATEVDSAVRAVAAEVRRRAWPLWRRREALRAASTTLAERGEVFARLLCAESSKPIRDARAEVERAVETLRLSSEQAARLAGETLPFDDTPRGAGRRGWYTREPIGVVGAITSFNDPLNLVAHKLGPALIAGNGVVLKPSDHTPLTALLLAEVLLHSGVPRSWLAVVAGTGREVGQALVAHPEIDMISFTGGYHTGAAIAALAGPKKLLMELGGNGPVIVLADADLQDAAAAIVDGAFTNSGQNCLSVQRVFAERSRYEDLTSMIRARTESLVVGSKSSECTDVGPLIDEKAAIRVAGWVDEAVRDGARVLTGGRRDGVFYEPTLLAEVPGHAKVLRQEVFGPVVTVLPFDGVEQAIKRANESPYALQAGVFTADLDLALQMADSLDFGAVMINDTSDFRIDAMPFGGKGKRSGLGREGVRYAVESMTEPKIIAIRHGAPGSRSCADAGHLSVGGVMAE</sequence>
<dbReference type="Proteomes" id="UP000440096">
    <property type="component" value="Unassembled WGS sequence"/>
</dbReference>
<reference evidence="4 5" key="1">
    <citation type="submission" date="2019-11" db="EMBL/GenBank/DDBJ databases">
        <title>Draft genome of Amycolatopsis RM579.</title>
        <authorList>
            <person name="Duangmal K."/>
            <person name="Mingma R."/>
        </authorList>
    </citation>
    <scope>NUCLEOTIDE SEQUENCE [LARGE SCALE GENOMIC DNA]</scope>
    <source>
        <strain evidence="4 5">RM579</strain>
    </source>
</reference>
<dbReference type="GO" id="GO:0008911">
    <property type="term" value="F:lactaldehyde dehydrogenase (NAD+) activity"/>
    <property type="evidence" value="ECO:0007669"/>
    <property type="project" value="TreeGrafter"/>
</dbReference>
<dbReference type="RefSeq" id="WP_154757786.1">
    <property type="nucleotide sequence ID" value="NZ_WMBA01000023.1"/>
</dbReference>
<feature type="domain" description="Aldehyde dehydrogenase" evidence="3">
    <location>
        <begin position="31"/>
        <end position="480"/>
    </location>
</feature>
<dbReference type="SUPFAM" id="SSF53720">
    <property type="entry name" value="ALDH-like"/>
    <property type="match status" value="1"/>
</dbReference>
<dbReference type="InterPro" id="IPR051020">
    <property type="entry name" value="ALDH-related_metabolic_enz"/>
</dbReference>
<name>A0A6N7YRD7_9PSEU</name>
<dbReference type="PANTHER" id="PTHR42991">
    <property type="entry name" value="ALDEHYDE DEHYDROGENASE"/>
    <property type="match status" value="1"/>
</dbReference>
<evidence type="ECO:0000259" key="3">
    <source>
        <dbReference type="Pfam" id="PF00171"/>
    </source>
</evidence>
<evidence type="ECO:0000256" key="1">
    <source>
        <dbReference type="ARBA" id="ARBA00009986"/>
    </source>
</evidence>
<protein>
    <submittedName>
        <fullName evidence="4">Aldehyde dehydrogenase family protein</fullName>
    </submittedName>
</protein>
<dbReference type="PANTHER" id="PTHR42991:SF1">
    <property type="entry name" value="ALDEHYDE DEHYDROGENASE"/>
    <property type="match status" value="1"/>
</dbReference>
<proteinExistence type="inferred from homology"/>
<dbReference type="Pfam" id="PF00171">
    <property type="entry name" value="Aldedh"/>
    <property type="match status" value="1"/>
</dbReference>
<evidence type="ECO:0000313" key="5">
    <source>
        <dbReference type="Proteomes" id="UP000440096"/>
    </source>
</evidence>